<dbReference type="SUPFAM" id="SSF54637">
    <property type="entry name" value="Thioesterase/thiol ester dehydrase-isomerase"/>
    <property type="match status" value="1"/>
</dbReference>
<feature type="transmembrane region" description="Helical" evidence="3">
    <location>
        <begin position="12"/>
        <end position="29"/>
    </location>
</feature>
<dbReference type="Proteomes" id="UP001153737">
    <property type="component" value="Chromosome 3"/>
</dbReference>
<dbReference type="InterPro" id="IPR051490">
    <property type="entry name" value="THEM6_lcsJ_thioesterase"/>
</dbReference>
<evidence type="ECO:0000256" key="2">
    <source>
        <dbReference type="ARBA" id="ARBA00041112"/>
    </source>
</evidence>
<keyword evidence="3" id="KW-0472">Membrane</keyword>
<sequence length="219" mass="25737">MGEESNPLATCHSVWAVLMTIIVLLYVFFDVNHFLRLAFTIGWGRLFEKRKTFDESTEIYGIATTQDMDIFIRNLSNARYIRELDFARFHFYDRTGLYDEFRKINAHVLQSATNIRYRKPIPMFSTYKITTKVIYWEEKALYIEHQFVTLSDGFVRAVVLSKQGTIGMDVPQVMAKLTGRDVSYRPEPPAEFQDWISSMEKSSNRWQSLSNCHQEHGHR</sequence>
<dbReference type="Pfam" id="PF13279">
    <property type="entry name" value="4HBT_2"/>
    <property type="match status" value="1"/>
</dbReference>
<evidence type="ECO:0000313" key="5">
    <source>
        <dbReference type="Proteomes" id="UP001153737"/>
    </source>
</evidence>
<dbReference type="PANTHER" id="PTHR12475:SF4">
    <property type="entry name" value="PROTEIN THEM6"/>
    <property type="match status" value="1"/>
</dbReference>
<keyword evidence="3" id="KW-1133">Transmembrane helix</keyword>
<name>A0A9P0DPM1_PHACE</name>
<evidence type="ECO:0000256" key="1">
    <source>
        <dbReference type="ARBA" id="ARBA00038228"/>
    </source>
</evidence>
<dbReference type="AlphaFoldDB" id="A0A9P0DPM1"/>
<reference evidence="4" key="1">
    <citation type="submission" date="2022-01" db="EMBL/GenBank/DDBJ databases">
        <authorList>
            <person name="King R."/>
        </authorList>
    </citation>
    <scope>NUCLEOTIDE SEQUENCE</scope>
</reference>
<dbReference type="EMBL" id="OU896709">
    <property type="protein sequence ID" value="CAH1159822.1"/>
    <property type="molecule type" value="Genomic_DNA"/>
</dbReference>
<comment type="similarity">
    <text evidence="1">Belongs to the THEM6 family.</text>
</comment>
<organism evidence="4 5">
    <name type="scientific">Phaedon cochleariae</name>
    <name type="common">Mustard beetle</name>
    <dbReference type="NCBI Taxonomy" id="80249"/>
    <lineage>
        <taxon>Eukaryota</taxon>
        <taxon>Metazoa</taxon>
        <taxon>Ecdysozoa</taxon>
        <taxon>Arthropoda</taxon>
        <taxon>Hexapoda</taxon>
        <taxon>Insecta</taxon>
        <taxon>Pterygota</taxon>
        <taxon>Neoptera</taxon>
        <taxon>Endopterygota</taxon>
        <taxon>Coleoptera</taxon>
        <taxon>Polyphaga</taxon>
        <taxon>Cucujiformia</taxon>
        <taxon>Chrysomeloidea</taxon>
        <taxon>Chrysomelidae</taxon>
        <taxon>Chrysomelinae</taxon>
        <taxon>Chrysomelini</taxon>
        <taxon>Phaedon</taxon>
    </lineage>
</organism>
<dbReference type="PANTHER" id="PTHR12475">
    <property type="match status" value="1"/>
</dbReference>
<reference evidence="4" key="2">
    <citation type="submission" date="2022-10" db="EMBL/GenBank/DDBJ databases">
        <authorList>
            <consortium name="ENA_rothamsted_submissions"/>
            <consortium name="culmorum"/>
            <person name="King R."/>
        </authorList>
    </citation>
    <scope>NUCLEOTIDE SEQUENCE</scope>
</reference>
<keyword evidence="5" id="KW-1185">Reference proteome</keyword>
<protein>
    <recommendedName>
        <fullName evidence="2">Protein THEM6</fullName>
    </recommendedName>
</protein>
<proteinExistence type="inferred from homology"/>
<keyword evidence="3" id="KW-0812">Transmembrane</keyword>
<dbReference type="CDD" id="cd00586">
    <property type="entry name" value="4HBT"/>
    <property type="match status" value="1"/>
</dbReference>
<evidence type="ECO:0000313" key="4">
    <source>
        <dbReference type="EMBL" id="CAH1159822.1"/>
    </source>
</evidence>
<evidence type="ECO:0000256" key="3">
    <source>
        <dbReference type="SAM" id="Phobius"/>
    </source>
</evidence>
<dbReference type="Gene3D" id="3.10.129.10">
    <property type="entry name" value="Hotdog Thioesterase"/>
    <property type="match status" value="1"/>
</dbReference>
<dbReference type="OrthoDB" id="6784356at2759"/>
<accession>A0A9P0DPM1</accession>
<dbReference type="InterPro" id="IPR029069">
    <property type="entry name" value="HotDog_dom_sf"/>
</dbReference>
<gene>
    <name evidence="4" type="ORF">PHAECO_LOCUS7531</name>
</gene>